<dbReference type="InterPro" id="IPR036322">
    <property type="entry name" value="WD40_repeat_dom_sf"/>
</dbReference>
<evidence type="ECO:0000313" key="4">
    <source>
        <dbReference type="EMBL" id="CAE7661779.1"/>
    </source>
</evidence>
<keyword evidence="1 3" id="KW-0853">WD repeat</keyword>
<feature type="repeat" description="WD" evidence="3">
    <location>
        <begin position="117"/>
        <end position="148"/>
    </location>
</feature>
<keyword evidence="2" id="KW-0677">Repeat</keyword>
<comment type="caution">
    <text evidence="4">The sequence shown here is derived from an EMBL/GenBank/DDBJ whole genome shotgun (WGS) entry which is preliminary data.</text>
</comment>
<dbReference type="Gene3D" id="2.130.10.10">
    <property type="entry name" value="YVTN repeat-like/Quinoprotein amine dehydrogenase"/>
    <property type="match status" value="1"/>
</dbReference>
<name>A0A812W8N7_SYMPI</name>
<evidence type="ECO:0000256" key="1">
    <source>
        <dbReference type="ARBA" id="ARBA00022574"/>
    </source>
</evidence>
<evidence type="ECO:0000256" key="3">
    <source>
        <dbReference type="PROSITE-ProRule" id="PRU00221"/>
    </source>
</evidence>
<reference evidence="4" key="1">
    <citation type="submission" date="2021-02" db="EMBL/GenBank/DDBJ databases">
        <authorList>
            <person name="Dougan E. K."/>
            <person name="Rhodes N."/>
            <person name="Thang M."/>
            <person name="Chan C."/>
        </authorList>
    </citation>
    <scope>NUCLEOTIDE SEQUENCE</scope>
</reference>
<proteinExistence type="predicted"/>
<dbReference type="InterPro" id="IPR015943">
    <property type="entry name" value="WD40/YVTN_repeat-like_dom_sf"/>
</dbReference>
<evidence type="ECO:0000256" key="2">
    <source>
        <dbReference type="ARBA" id="ARBA00022737"/>
    </source>
</evidence>
<dbReference type="PANTHER" id="PTHR19857">
    <property type="entry name" value="MITOCHONDRIAL DIVISION PROTEIN 1-RELATED"/>
    <property type="match status" value="1"/>
</dbReference>
<sequence length="206" mass="21841">MADGASRMQWDISAKCTDDELHRKKLPILCVSFNGETVLTSSSKSTVKLWKVGDGLSAQGSLAGLAGGAAAPSSLDSFKDRACVCTLDGQILLWDLRNPQEPPNQLDMTLTTQGGLIRFLPDGNRLVTGGISGKLVVWDLRQGRIEREIAPYAPRNGNAEERPSKIRRISAVPYGGPITALGASPDGQMLACGRSSGGFRGLAFGV</sequence>
<dbReference type="InterPro" id="IPR001680">
    <property type="entry name" value="WD40_rpt"/>
</dbReference>
<dbReference type="OrthoDB" id="435188at2759"/>
<dbReference type="AlphaFoldDB" id="A0A812W8N7"/>
<dbReference type="SMART" id="SM00320">
    <property type="entry name" value="WD40"/>
    <property type="match status" value="3"/>
</dbReference>
<dbReference type="PANTHER" id="PTHR19857:SF8">
    <property type="entry name" value="ANGIO-ASSOCIATED MIGRATORY CELL PROTEIN"/>
    <property type="match status" value="1"/>
</dbReference>
<dbReference type="InterPro" id="IPR051179">
    <property type="entry name" value="WD_repeat_multifunction"/>
</dbReference>
<protein>
    <submittedName>
        <fullName evidence="4">Sel-10 protein</fullName>
    </submittedName>
</protein>
<gene>
    <name evidence="4" type="primary">sel-10</name>
    <name evidence="4" type="ORF">SPIL2461_LOCUS17978</name>
</gene>
<dbReference type="Proteomes" id="UP000649617">
    <property type="component" value="Unassembled WGS sequence"/>
</dbReference>
<dbReference type="SUPFAM" id="SSF50978">
    <property type="entry name" value="WD40 repeat-like"/>
    <property type="match status" value="1"/>
</dbReference>
<accession>A0A812W8N7</accession>
<keyword evidence="5" id="KW-1185">Reference proteome</keyword>
<dbReference type="Pfam" id="PF00400">
    <property type="entry name" value="WD40"/>
    <property type="match status" value="2"/>
</dbReference>
<dbReference type="PROSITE" id="PS50082">
    <property type="entry name" value="WD_REPEATS_2"/>
    <property type="match status" value="1"/>
</dbReference>
<dbReference type="EMBL" id="CAJNIZ010043504">
    <property type="protein sequence ID" value="CAE7661779.1"/>
    <property type="molecule type" value="Genomic_DNA"/>
</dbReference>
<organism evidence="4 5">
    <name type="scientific">Symbiodinium pilosum</name>
    <name type="common">Dinoflagellate</name>
    <dbReference type="NCBI Taxonomy" id="2952"/>
    <lineage>
        <taxon>Eukaryota</taxon>
        <taxon>Sar</taxon>
        <taxon>Alveolata</taxon>
        <taxon>Dinophyceae</taxon>
        <taxon>Suessiales</taxon>
        <taxon>Symbiodiniaceae</taxon>
        <taxon>Symbiodinium</taxon>
    </lineage>
</organism>
<evidence type="ECO:0000313" key="5">
    <source>
        <dbReference type="Proteomes" id="UP000649617"/>
    </source>
</evidence>